<name>A0AAV1L191_9NEOP</name>
<comment type="caution">
    <text evidence="1">The sequence shown here is derived from an EMBL/GenBank/DDBJ whole genome shotgun (WGS) entry which is preliminary data.</text>
</comment>
<accession>A0AAV1L191</accession>
<dbReference type="AlphaFoldDB" id="A0AAV1L191"/>
<organism evidence="1 2">
    <name type="scientific">Parnassius mnemosyne</name>
    <name type="common">clouded apollo</name>
    <dbReference type="NCBI Taxonomy" id="213953"/>
    <lineage>
        <taxon>Eukaryota</taxon>
        <taxon>Metazoa</taxon>
        <taxon>Ecdysozoa</taxon>
        <taxon>Arthropoda</taxon>
        <taxon>Hexapoda</taxon>
        <taxon>Insecta</taxon>
        <taxon>Pterygota</taxon>
        <taxon>Neoptera</taxon>
        <taxon>Endopterygota</taxon>
        <taxon>Lepidoptera</taxon>
        <taxon>Glossata</taxon>
        <taxon>Ditrysia</taxon>
        <taxon>Papilionoidea</taxon>
        <taxon>Papilionidae</taxon>
        <taxon>Parnassiinae</taxon>
        <taxon>Parnassini</taxon>
        <taxon>Parnassius</taxon>
        <taxon>Driopa</taxon>
    </lineage>
</organism>
<evidence type="ECO:0000313" key="2">
    <source>
        <dbReference type="Proteomes" id="UP001314205"/>
    </source>
</evidence>
<dbReference type="Proteomes" id="UP001314205">
    <property type="component" value="Unassembled WGS sequence"/>
</dbReference>
<protein>
    <submittedName>
        <fullName evidence="1">Uncharacterized protein</fullName>
    </submittedName>
</protein>
<reference evidence="1 2" key="1">
    <citation type="submission" date="2023-11" db="EMBL/GenBank/DDBJ databases">
        <authorList>
            <person name="Hedman E."/>
            <person name="Englund M."/>
            <person name="Stromberg M."/>
            <person name="Nyberg Akerstrom W."/>
            <person name="Nylinder S."/>
            <person name="Jareborg N."/>
            <person name="Kallberg Y."/>
            <person name="Kronander E."/>
        </authorList>
    </citation>
    <scope>NUCLEOTIDE SEQUENCE [LARGE SCALE GENOMIC DNA]</scope>
</reference>
<dbReference type="EMBL" id="CAVLGL010000082">
    <property type="protein sequence ID" value="CAK1588780.1"/>
    <property type="molecule type" value="Genomic_DNA"/>
</dbReference>
<proteinExistence type="predicted"/>
<keyword evidence="2" id="KW-1185">Reference proteome</keyword>
<sequence>MTTDEEKSRLLKILQDLEVPEDRLPERCQGLLKEIHQKFAHELEENIEDVGDVNYENPYIPDKDSLEENERKLRELLLEEKRTKKECIEENSADVKRPWRTNSSKEKLLRIDVDLKRHLERGADLIGPLTDTDMQELVKTCLEKNAKSGPISADRLRETIDEARINLPNFQYRKVDNRTATAILSDAHVVKGNETEKDDGINNRLI</sequence>
<gene>
    <name evidence="1" type="ORF">PARMNEM_LOCUS9373</name>
</gene>
<evidence type="ECO:0000313" key="1">
    <source>
        <dbReference type="EMBL" id="CAK1588780.1"/>
    </source>
</evidence>